<keyword evidence="2" id="KW-1185">Reference proteome</keyword>
<dbReference type="EnsemblPlants" id="AVESA.00010b.r2.1AG0052790.1">
    <property type="protein sequence ID" value="AVESA.00010b.r2.1AG0052790.1.CDS.1"/>
    <property type="gene ID" value="AVESA.00010b.r2.1AG0052790"/>
</dbReference>
<protein>
    <submittedName>
        <fullName evidence="1">Uncharacterized protein</fullName>
    </submittedName>
</protein>
<evidence type="ECO:0000313" key="2">
    <source>
        <dbReference type="Proteomes" id="UP001732700"/>
    </source>
</evidence>
<reference evidence="1" key="2">
    <citation type="submission" date="2025-09" db="UniProtKB">
        <authorList>
            <consortium name="EnsemblPlants"/>
        </authorList>
    </citation>
    <scope>IDENTIFICATION</scope>
</reference>
<dbReference type="Proteomes" id="UP001732700">
    <property type="component" value="Chromosome 1A"/>
</dbReference>
<proteinExistence type="predicted"/>
<organism evidence="1 2">
    <name type="scientific">Avena sativa</name>
    <name type="common">Oat</name>
    <dbReference type="NCBI Taxonomy" id="4498"/>
    <lineage>
        <taxon>Eukaryota</taxon>
        <taxon>Viridiplantae</taxon>
        <taxon>Streptophyta</taxon>
        <taxon>Embryophyta</taxon>
        <taxon>Tracheophyta</taxon>
        <taxon>Spermatophyta</taxon>
        <taxon>Magnoliopsida</taxon>
        <taxon>Liliopsida</taxon>
        <taxon>Poales</taxon>
        <taxon>Poaceae</taxon>
        <taxon>BOP clade</taxon>
        <taxon>Pooideae</taxon>
        <taxon>Poodae</taxon>
        <taxon>Poeae</taxon>
        <taxon>Poeae Chloroplast Group 1 (Aveneae type)</taxon>
        <taxon>Aveninae</taxon>
        <taxon>Avena</taxon>
    </lineage>
</organism>
<sequence>MAGPANGRGRVQDRLVWTEAKLSRKTRWRRRKAAQRAAASSPRRSQDPCMEGLCFNCWRSGHRKRECTFQARCFRCREEGHMFKDCKRSGSEADEEELRRQALAKFARHVPLSPPRAPSPASSATPEEYREPMSFSTPRMEDASLLEAPICVVRRSPVIQDLERRLRFAMVAHVGGARPLVSRNQVVEAMLRVAGLPRDGFSVHTHRPEDFLIVLASAELRNRLEARPSVTFEGFTLFLKKWTRQAQASMESWRSRVHLVIEGVPPHAFDREVVEELVGTSCAITAVAQETASRQDLALFKVEAWTANVDRIPPARTLAIPEPVVEQVGTPSPAREFSDDSARTPVMPRELECDLLKYKVLIHVDRVDEPVDPKDHLFAPAPPSSGSEQSGLPSPPSWGGAGGRTSRRIPWQLGVPDRRGGTNIGSQGTACGGRRSYSQVAAAGHDWRLPPMETLLRDGPGSGDVSNLAEGQRPRGHVSATCRVRSIENKKFPTMGTMYQDLSTRYKQREDVYP</sequence>
<evidence type="ECO:0000313" key="1">
    <source>
        <dbReference type="EnsemblPlants" id="AVESA.00010b.r2.1AG0052790.1.CDS.1"/>
    </source>
</evidence>
<name>A0ACD5TGY5_AVESA</name>
<reference evidence="1" key="1">
    <citation type="submission" date="2021-05" db="EMBL/GenBank/DDBJ databases">
        <authorList>
            <person name="Scholz U."/>
            <person name="Mascher M."/>
            <person name="Fiebig A."/>
        </authorList>
    </citation>
    <scope>NUCLEOTIDE SEQUENCE [LARGE SCALE GENOMIC DNA]</scope>
</reference>
<accession>A0ACD5TGY5</accession>